<comment type="caution">
    <text evidence="3">The sequence shown here is derived from an EMBL/GenBank/DDBJ whole genome shotgun (WGS) entry which is preliminary data.</text>
</comment>
<reference evidence="3" key="2">
    <citation type="journal article" date="2021" name="PeerJ">
        <title>Extensive microbial diversity within the chicken gut microbiome revealed by metagenomics and culture.</title>
        <authorList>
            <person name="Gilroy R."/>
            <person name="Ravi A."/>
            <person name="Getino M."/>
            <person name="Pursley I."/>
            <person name="Horton D.L."/>
            <person name="Alikhan N.F."/>
            <person name="Baker D."/>
            <person name="Gharbi K."/>
            <person name="Hall N."/>
            <person name="Watson M."/>
            <person name="Adriaenssens E.M."/>
            <person name="Foster-Nyarko E."/>
            <person name="Jarju S."/>
            <person name="Secka A."/>
            <person name="Antonio M."/>
            <person name="Oren A."/>
            <person name="Chaudhuri R.R."/>
            <person name="La Ragione R."/>
            <person name="Hildebrand F."/>
            <person name="Pallen M.J."/>
        </authorList>
    </citation>
    <scope>NUCLEOTIDE SEQUENCE</scope>
    <source>
        <strain evidence="3">CHK152-2871</strain>
    </source>
</reference>
<dbReference type="GO" id="GO:0016787">
    <property type="term" value="F:hydrolase activity"/>
    <property type="evidence" value="ECO:0007669"/>
    <property type="project" value="UniProtKB-KW"/>
</dbReference>
<dbReference type="Pfam" id="PF06230">
    <property type="entry name" value="LpxI_C"/>
    <property type="match status" value="1"/>
</dbReference>
<dbReference type="PANTHER" id="PTHR39962">
    <property type="entry name" value="BLL4848 PROTEIN"/>
    <property type="match status" value="1"/>
</dbReference>
<proteinExistence type="predicted"/>
<evidence type="ECO:0000259" key="1">
    <source>
        <dbReference type="Pfam" id="PF06230"/>
    </source>
</evidence>
<sequence>MSITLENKQCLIAGDGLLPVKMAQGAKENGFEVVAISLSSDNLKELQKHCSKVISLGFGQVETMEKFLKEQEIKQLTFLGKVSKTMLLKRPKLEPRAIEYIKEAFKLNDDAIMLRIVEELNSIGITVLDQTIFIKNLMVQKGVLTKSTPTQEELYDIEYGFKTAKEMGKLDIGQSVVMKNRMIMAVEAIEGTDKCIKRGAKLARGKGAVVVKVAKPNQDKRFDIPTVGIRTLKTMRRYGASVLALEAGETIIVNQEEMIKYADKHKISIIAV</sequence>
<dbReference type="Pfam" id="PF17930">
    <property type="entry name" value="LpxI_N"/>
    <property type="match status" value="1"/>
</dbReference>
<dbReference type="PANTHER" id="PTHR39962:SF1">
    <property type="entry name" value="LPXI FAMILY PROTEIN"/>
    <property type="match status" value="1"/>
</dbReference>
<evidence type="ECO:0000313" key="4">
    <source>
        <dbReference type="Proteomes" id="UP000886865"/>
    </source>
</evidence>
<dbReference type="InterPro" id="IPR041255">
    <property type="entry name" value="LpxI_N"/>
</dbReference>
<evidence type="ECO:0000259" key="2">
    <source>
        <dbReference type="Pfam" id="PF17930"/>
    </source>
</evidence>
<gene>
    <name evidence="3" type="primary">lpxI</name>
    <name evidence="3" type="ORF">IAA86_04115</name>
</gene>
<organism evidence="3 4">
    <name type="scientific">Candidatus Galligastranaerophilus intestinavium</name>
    <dbReference type="NCBI Taxonomy" id="2840836"/>
    <lineage>
        <taxon>Bacteria</taxon>
        <taxon>Candidatus Galligastranaerophilus</taxon>
    </lineage>
</organism>
<protein>
    <submittedName>
        <fullName evidence="3">UDP-2,3-diacylglucosamine diphosphatase LpxI</fullName>
        <ecNumber evidence="3">3.6.1.54</ecNumber>
    </submittedName>
</protein>
<dbReference type="AlphaFoldDB" id="A0A9D1FJ75"/>
<evidence type="ECO:0000313" key="3">
    <source>
        <dbReference type="EMBL" id="HIS74190.1"/>
    </source>
</evidence>
<keyword evidence="3" id="KW-0378">Hydrolase</keyword>
<dbReference type="EC" id="3.6.1.54" evidence="3"/>
<dbReference type="InterPro" id="IPR010415">
    <property type="entry name" value="LpxI_C"/>
</dbReference>
<dbReference type="EMBL" id="DVJQ01000034">
    <property type="protein sequence ID" value="HIS74190.1"/>
    <property type="molecule type" value="Genomic_DNA"/>
</dbReference>
<dbReference type="Gene3D" id="3.40.140.80">
    <property type="match status" value="1"/>
</dbReference>
<reference evidence="3" key="1">
    <citation type="submission" date="2020-10" db="EMBL/GenBank/DDBJ databases">
        <authorList>
            <person name="Gilroy R."/>
        </authorList>
    </citation>
    <scope>NUCLEOTIDE SEQUENCE</scope>
    <source>
        <strain evidence="3">CHK152-2871</strain>
    </source>
</reference>
<feature type="domain" description="LpxI N-terminal" evidence="2">
    <location>
        <begin position="11"/>
        <end position="137"/>
    </location>
</feature>
<dbReference type="InterPro" id="IPR043167">
    <property type="entry name" value="LpxI_C_sf"/>
</dbReference>
<dbReference type="InterPro" id="IPR053174">
    <property type="entry name" value="LpxI"/>
</dbReference>
<name>A0A9D1FJ75_9BACT</name>
<feature type="domain" description="LpxI C-terminal" evidence="1">
    <location>
        <begin position="141"/>
        <end position="270"/>
    </location>
</feature>
<dbReference type="Gene3D" id="3.40.50.20">
    <property type="match status" value="1"/>
</dbReference>
<dbReference type="Proteomes" id="UP000886865">
    <property type="component" value="Unassembled WGS sequence"/>
</dbReference>
<accession>A0A9D1FJ75</accession>